<evidence type="ECO:0000256" key="1">
    <source>
        <dbReference type="ARBA" id="ARBA00004906"/>
    </source>
</evidence>
<protein>
    <recommendedName>
        <fullName evidence="2">E3 ubiquitin-protein ligase</fullName>
        <ecNumber evidence="2">2.3.2.27</ecNumber>
    </recommendedName>
</protein>
<evidence type="ECO:0000259" key="4">
    <source>
        <dbReference type="Pfam" id="PF02617"/>
    </source>
</evidence>
<dbReference type="GO" id="GO:0061630">
    <property type="term" value="F:ubiquitin protein ligase activity"/>
    <property type="evidence" value="ECO:0007669"/>
    <property type="project" value="UniProtKB-UniRule"/>
</dbReference>
<feature type="region of interest" description="Disordered" evidence="3">
    <location>
        <begin position="2059"/>
        <end position="2086"/>
    </location>
</feature>
<dbReference type="GO" id="GO:0000151">
    <property type="term" value="C:ubiquitin ligase complex"/>
    <property type="evidence" value="ECO:0007669"/>
    <property type="project" value="TreeGrafter"/>
</dbReference>
<comment type="catalytic activity">
    <reaction evidence="2">
        <text>S-ubiquitinyl-[E2 ubiquitin-conjugating enzyme]-L-cysteine + [acceptor protein]-L-lysine = [E2 ubiquitin-conjugating enzyme]-L-cysteine + N(6)-ubiquitinyl-[acceptor protein]-L-lysine.</text>
        <dbReference type="EC" id="2.3.2.27"/>
    </reaction>
</comment>
<dbReference type="EC" id="2.3.2.27" evidence="2"/>
<feature type="region of interest" description="Disordered" evidence="3">
    <location>
        <begin position="45"/>
        <end position="114"/>
    </location>
</feature>
<sequence>MERLQQRLDALPIDAVKRCSYLLRPLINSAAFVLFELIQGSPRSDNLTPLSRIEGQPSASSNDAPSEEDPDSAELPDTWPPPLSHLPLSSSAEDASDLGVTGWPRTAPPNRDSLDVEARCRAQQARAHRFHPLLFAAPSRDLFAAHFSAILYNNEFHNYDEVIRVVRRFLGCTAQQATLFAILVNRDGRTPIVTSAVRRSVSKLCADISSAESRTSPRPLRTNAMDSNIYAVEQFFICVLRWLERLASAVRPLRPLICNALLGRHITFASGATSGTSASAATVLPPGEMLVERSLIALLLERFHATHRGVRKVAAHLIVAVLLQESFHRRIFAIEFTRHFDSVCQAYVYDDHLDADSLFSLTCQFYTVTSLARQLLQQNNAALRVISRLCRAIAANSVPLHAFYEIPQSRNWVADLFNPSCTFHHFPSALQTRLQTLRAANRVAWRRAYEYTRVADEADSGSVVEQSRYPPSVFVWLHVMEPRPEFSPFQRMLRVTGEVRYLLVSLLNMKPLAGESEECPEGWWDVCSRENFMAYFRRFLELMSYLQDMNAMQRAVDVHVETEQEWISSFNMISYLFTVISLTVQVASTDRSLLLSAIKEARDAFEDRVGVIDRCFRVKPLTRTQKDRASERDDNGIENLTFQTLGATSEIYEYDVSTMKVSIVQTLPRLLAALYGHGIEMGLSPTRLGLADEGFANLIIERPLQTIAFCAQCSANLWVRNGLVIQNIMQNMFNNLRVEMVDRNYQLIQQAATVLSPDELIVRMVHKLNLKDYLSETPSQPKPGRVQAMESLLRVIHFIVTSRSRYDVGHFDPSVVAALPSSPHLFPANFNDLDESLEINYGLLVDDVIHQLCIRPMTHSELLSALPFQPAGCLLRKAPPYTGSKEGAAGSDSKDVIEREAATCSWRGSRKDSVERPLARILQQLATQTMVGSKQKFALRPEVIANRFDRFYTTYRHTDQTHAEELVTRTLKKTLESSSNILPADFPIPPPPPRPRRRFSKHLNGPILGLLRCTTFVRLLRQLLDIGIKQGNLQSKWSETLFELVLHLIIIALYEDSIAFAETGERPFLKAVSQVPEEAESDEELERLAVFQHWKRHDPSADSCVKNYNCVLPRLKLLVGLPDHERQADLIRWVMKLWKEVAEGQSAMSPLQTPSMDVDEETSLRKRSGEAESPALEKQRRLEAKRQRQANILAKMSNMQRKFIATHAQFEGLADEEEEDAEDAADQTSRVPKPAKPIQDLAPDANDFSSIAALGPNPHRDRMKDVEKEPASVTCILCLEEMPENAEHGLVVAAFASRSNVLSTSLPCGRAVTFSDSGGSISSRAVTINSATVKPSWIDRNLAAIATTAVAASVGSGETVLSQLPRLLADLPSCAVGEGEVNLSEPPPVASSSSSVPVDCTNGQKTEEVGNPAAAEAGDLDPCFPRPLVASRDPIGEEGTFIAFCPHAMHAACKEKYARQLKNRSDQIGRRLGNRAPIYEFRCSVCKALSNFDLPLYGRVTDGLSRVWLSRQLTVGQNNYDFAAWLRRIQRWLDGRPPSAAPGSATDRQRKDFPASLEQLYRLIHSNWSSEGDVLLAANLEPISSARLAQLRAFLTETYWHCKLSFPEPETSDSVVTESAEESSAMSESVQVRRSRSILGHARSLLRRCFRRVATTGGASAEASGEAPMSSSAMVSPSHVSAEHSHVLLEPPVQPPRVSTSLRVFVQRLAMLSQPCRLETLQRLSRRSAAQVFFNFPIQTPHNPEELLELIMETFNPIEETLLDGPLPATAQATIHPGAAATSTHRVPTARETPVGSSSGISGRSPGIIPPPLCEAVDELHLSLRSSYARLLVFAEFISPSEDEAEIEATEPASLVSSTQIDRFYQAATHLRAAVECTRRRGLRAVWSAACEWRAVRHSVAYTLVVWERHMRQLSPTSNFFNEELADRYKMGLGYLLRATFKAHAQLAPVSRGCPLTCQKADDETDQRSHTDCWPQRRDDPVWWWWWSYFSPTSPDAADTIASCCHEDTLQASNLVEAVTRVAVSEDAARLWRLLLPDCRTLTASAHSDPAQIESAMVMGDGSPHRGSSTSASSAQSGTDLWSEKSPASLNQPISILWEADITFLFVNLLFLRPGVEEENAAVECQRLQSLRAIKNAEAERESAATETESVRQPELPLLAACDEGFPRLPIGDSHEAFLLRLCYTALLVQALLSWQPDTVPGDLQQQSNQSETDPSIAAWLTSKLLVVRRRLQQLCGLPVHTSVPSSPTALGGQRGRGEEETATLRSLFEHIRVHCLPFLRIAAFIIQQITNIDLPANLSQQEQESLGKPVDEFILLLAYLGLPLGPTDLLVMLSDEFTPSLVTKRVPLSESEAVGLSSSLWLARLITSWCLVGRSSVSRRLYAKLRKQFLPQPAAAASSVAVPSTLPCLLPQPQIRVPHLISLPREYVSLLAMTTELKSVHTGSNIHSDPSLCLACGAVACFACYSCRTFEHCDQPLRDRVGDGGGSSTYRREYPVYDMQAHVRRNHSGYALILLLQSGHLLLLSDQARRTTELTEPYRDEFGETDVDLRRGNPLFLDEPAYRSLNEVWLKHQTAHATSSDLYLV</sequence>
<dbReference type="InterPro" id="IPR039164">
    <property type="entry name" value="UBR1-like"/>
</dbReference>
<comment type="similarity">
    <text evidence="2">Belongs to the E3 ubiquitin-protein ligase UBR1-like family.</text>
</comment>
<gene>
    <name evidence="6" type="ORF">TR102464</name>
</gene>
<evidence type="ECO:0000259" key="5">
    <source>
        <dbReference type="Pfam" id="PF18995"/>
    </source>
</evidence>
<dbReference type="UniPathway" id="UPA00143"/>
<reference evidence="6" key="1">
    <citation type="submission" date="2016-01" db="EMBL/GenBank/DDBJ databases">
        <title>Reference transcriptome for the parasite Schistocephalus solidus: insights into the molecular evolution of parasitism.</title>
        <authorList>
            <person name="Hebert F.O."/>
            <person name="Grambauer S."/>
            <person name="Barber I."/>
            <person name="Landry C.R."/>
            <person name="Aubin-Horth N."/>
        </authorList>
    </citation>
    <scope>NUCLEOTIDE SEQUENCE</scope>
</reference>
<dbReference type="InterPro" id="IPR003769">
    <property type="entry name" value="ClpS_core"/>
</dbReference>
<proteinExistence type="inferred from homology"/>
<dbReference type="GO" id="GO:0071596">
    <property type="term" value="P:ubiquitin-dependent protein catabolic process via the N-end rule pathway"/>
    <property type="evidence" value="ECO:0007669"/>
    <property type="project" value="UniProtKB-UniRule"/>
</dbReference>
<feature type="region of interest" description="Disordered" evidence="3">
    <location>
        <begin position="1145"/>
        <end position="1184"/>
    </location>
</feature>
<feature type="domain" description="E3 ubiquitin-protein ligase UBR-like C-terminal" evidence="5">
    <location>
        <begin position="2172"/>
        <end position="2571"/>
    </location>
</feature>
<feature type="region of interest" description="Disordered" evidence="3">
    <location>
        <begin position="1779"/>
        <end position="1803"/>
    </location>
</feature>
<dbReference type="GO" id="GO:0016567">
    <property type="term" value="P:protein ubiquitination"/>
    <property type="evidence" value="ECO:0007669"/>
    <property type="project" value="UniProtKB-UniRule"/>
</dbReference>
<feature type="compositionally biased region" description="Acidic residues" evidence="3">
    <location>
        <begin position="65"/>
        <end position="74"/>
    </location>
</feature>
<feature type="region of interest" description="Disordered" evidence="3">
    <location>
        <begin position="1213"/>
        <end position="1244"/>
    </location>
</feature>
<keyword evidence="2" id="KW-0479">Metal-binding</keyword>
<dbReference type="PANTHER" id="PTHR21497:SF39">
    <property type="entry name" value="E3 UBIQUITIN-PROTEIN LIGASE UBR3"/>
    <property type="match status" value="1"/>
</dbReference>
<dbReference type="Pfam" id="PF18995">
    <property type="entry name" value="PRT6_C"/>
    <property type="match status" value="1"/>
</dbReference>
<feature type="compositionally biased region" description="Polar residues" evidence="3">
    <location>
        <begin position="1146"/>
        <end position="1155"/>
    </location>
</feature>
<name>A0A0X3Q2H0_SCHSO</name>
<dbReference type="InterPro" id="IPR044046">
    <property type="entry name" value="E3_ligase_UBR-like_C"/>
</dbReference>
<dbReference type="GO" id="GO:0005737">
    <property type="term" value="C:cytoplasm"/>
    <property type="evidence" value="ECO:0007669"/>
    <property type="project" value="TreeGrafter"/>
</dbReference>
<keyword evidence="2" id="KW-0862">Zinc</keyword>
<feature type="compositionally biased region" description="Low complexity" evidence="3">
    <location>
        <begin position="2067"/>
        <end position="2079"/>
    </location>
</feature>
<dbReference type="PANTHER" id="PTHR21497">
    <property type="entry name" value="UBIQUITIN LIGASE E3 ALPHA-RELATED"/>
    <property type="match status" value="1"/>
</dbReference>
<comment type="function">
    <text evidence="2">Ubiquitin ligase protein which is a component of the N-end rule pathway. Recognizes and binds to proteins bearing specific N-terminal residues that are destabilizing according to the N-end rule, leading to their ubiquitination and subsequent degradation.</text>
</comment>
<dbReference type="Pfam" id="PF02617">
    <property type="entry name" value="ClpS"/>
    <property type="match status" value="1"/>
</dbReference>
<evidence type="ECO:0000256" key="3">
    <source>
        <dbReference type="SAM" id="MobiDB-lite"/>
    </source>
</evidence>
<dbReference type="EMBL" id="GEEE01006838">
    <property type="protein sequence ID" value="JAP56387.1"/>
    <property type="molecule type" value="Transcribed_RNA"/>
</dbReference>
<dbReference type="SUPFAM" id="SSF54736">
    <property type="entry name" value="ClpS-like"/>
    <property type="match status" value="1"/>
</dbReference>
<comment type="pathway">
    <text evidence="1 2">Protein modification; protein ubiquitination.</text>
</comment>
<dbReference type="InterPro" id="IPR014719">
    <property type="entry name" value="Ribosomal_bL12_C/ClpS-like"/>
</dbReference>
<keyword evidence="2" id="KW-0833">Ubl conjugation pathway</keyword>
<keyword evidence="2" id="KW-0808">Transferase</keyword>
<organism evidence="6">
    <name type="scientific">Schistocephalus solidus</name>
    <name type="common">Tapeworm</name>
    <dbReference type="NCBI Taxonomy" id="70667"/>
    <lineage>
        <taxon>Eukaryota</taxon>
        <taxon>Metazoa</taxon>
        <taxon>Spiralia</taxon>
        <taxon>Lophotrochozoa</taxon>
        <taxon>Platyhelminthes</taxon>
        <taxon>Cestoda</taxon>
        <taxon>Eucestoda</taxon>
        <taxon>Diphyllobothriidea</taxon>
        <taxon>Diphyllobothriidae</taxon>
        <taxon>Schistocephalus</taxon>
    </lineage>
</organism>
<evidence type="ECO:0000313" key="6">
    <source>
        <dbReference type="EMBL" id="JAP56387.1"/>
    </source>
</evidence>
<accession>A0A0X3Q2H0</accession>
<feature type="compositionally biased region" description="Basic and acidic residues" evidence="3">
    <location>
        <begin position="1162"/>
        <end position="1184"/>
    </location>
</feature>
<dbReference type="Gene3D" id="3.30.1390.10">
    <property type="match status" value="1"/>
</dbReference>
<evidence type="ECO:0000256" key="2">
    <source>
        <dbReference type="RuleBase" id="RU366018"/>
    </source>
</evidence>
<feature type="compositionally biased region" description="Acidic residues" evidence="3">
    <location>
        <begin position="1213"/>
        <end position="1225"/>
    </location>
</feature>
<dbReference type="GO" id="GO:0008270">
    <property type="term" value="F:zinc ion binding"/>
    <property type="evidence" value="ECO:0007669"/>
    <property type="project" value="UniProtKB-UniRule"/>
</dbReference>
<feature type="domain" description="Adaptor protein ClpS core" evidence="4">
    <location>
        <begin position="147"/>
        <end position="221"/>
    </location>
</feature>
<keyword evidence="2" id="KW-0863">Zinc-finger</keyword>